<feature type="compositionally biased region" description="Polar residues" evidence="1">
    <location>
        <begin position="78"/>
        <end position="92"/>
    </location>
</feature>
<gene>
    <name evidence="2" type="ORF">M406DRAFT_332507</name>
</gene>
<dbReference type="Proteomes" id="UP000803844">
    <property type="component" value="Unassembled WGS sequence"/>
</dbReference>
<evidence type="ECO:0000313" key="3">
    <source>
        <dbReference type="Proteomes" id="UP000803844"/>
    </source>
</evidence>
<keyword evidence="3" id="KW-1185">Reference proteome</keyword>
<proteinExistence type="predicted"/>
<dbReference type="OrthoDB" id="3648173at2759"/>
<comment type="caution">
    <text evidence="2">The sequence shown here is derived from an EMBL/GenBank/DDBJ whole genome shotgun (WGS) entry which is preliminary data.</text>
</comment>
<accession>A0A9P4XVL4</accession>
<organism evidence="2 3">
    <name type="scientific">Cryphonectria parasitica (strain ATCC 38755 / EP155)</name>
    <dbReference type="NCBI Taxonomy" id="660469"/>
    <lineage>
        <taxon>Eukaryota</taxon>
        <taxon>Fungi</taxon>
        <taxon>Dikarya</taxon>
        <taxon>Ascomycota</taxon>
        <taxon>Pezizomycotina</taxon>
        <taxon>Sordariomycetes</taxon>
        <taxon>Sordariomycetidae</taxon>
        <taxon>Diaporthales</taxon>
        <taxon>Cryphonectriaceae</taxon>
        <taxon>Cryphonectria-Endothia species complex</taxon>
        <taxon>Cryphonectria</taxon>
    </lineage>
</organism>
<dbReference type="AlphaFoldDB" id="A0A9P4XVL4"/>
<feature type="region of interest" description="Disordered" evidence="1">
    <location>
        <begin position="73"/>
        <end position="94"/>
    </location>
</feature>
<sequence>MVVYMMHFNAPAINASGALSTEAILGVQIVIWSGLEMNIAFACGSVPAVKPLLSLLFPSLNFKTRHYAKQRAQKLVRDSQNQDSPSHPSSAKSLYPLNSLRKYGQSLDDSLSRTTRNDMELELIQAQNAIIVERSVEQGTELGTVEDYNRRFPGLPAWDTECGRTL</sequence>
<evidence type="ECO:0000313" key="2">
    <source>
        <dbReference type="EMBL" id="KAF3762112.1"/>
    </source>
</evidence>
<dbReference type="GeneID" id="63837878"/>
<reference evidence="2" key="1">
    <citation type="journal article" date="2020" name="Phytopathology">
        <title>Genome sequence of the chestnut blight fungus Cryphonectria parasitica EP155: A fundamental resource for an archetypical invasive plant pathogen.</title>
        <authorList>
            <person name="Crouch J.A."/>
            <person name="Dawe A."/>
            <person name="Aerts A."/>
            <person name="Barry K."/>
            <person name="Churchill A.C.L."/>
            <person name="Grimwood J."/>
            <person name="Hillman B."/>
            <person name="Milgroom M.G."/>
            <person name="Pangilinan J."/>
            <person name="Smith M."/>
            <person name="Salamov A."/>
            <person name="Schmutz J."/>
            <person name="Yadav J."/>
            <person name="Grigoriev I.V."/>
            <person name="Nuss D."/>
        </authorList>
    </citation>
    <scope>NUCLEOTIDE SEQUENCE</scope>
    <source>
        <strain evidence="2">EP155</strain>
    </source>
</reference>
<dbReference type="EMBL" id="MU032350">
    <property type="protein sequence ID" value="KAF3762112.1"/>
    <property type="molecule type" value="Genomic_DNA"/>
</dbReference>
<protein>
    <submittedName>
        <fullName evidence="2">Uncharacterized protein</fullName>
    </submittedName>
</protein>
<name>A0A9P4XVL4_CRYP1</name>
<dbReference type="RefSeq" id="XP_040773091.1">
    <property type="nucleotide sequence ID" value="XM_040920749.1"/>
</dbReference>
<evidence type="ECO:0000256" key="1">
    <source>
        <dbReference type="SAM" id="MobiDB-lite"/>
    </source>
</evidence>